<dbReference type="AlphaFoldDB" id="A0A6A7YJ50"/>
<name>A0A6A7YJ50_9PSED</name>
<evidence type="ECO:0000313" key="2">
    <source>
        <dbReference type="EMBL" id="MQT90961.1"/>
    </source>
</evidence>
<accession>A0A6A7YJ50</accession>
<evidence type="ECO:0000313" key="1">
    <source>
        <dbReference type="EMBL" id="MQT49207.1"/>
    </source>
</evidence>
<reference evidence="3 4" key="1">
    <citation type="submission" date="2019-10" db="EMBL/GenBank/DDBJ databases">
        <title>Evaluation of single-gene subtyping targets for Pseudomonas.</title>
        <authorList>
            <person name="Reichler S.J."/>
            <person name="Orsi R.H."/>
            <person name="Wiedmann M."/>
            <person name="Martin N.H."/>
            <person name="Murphy S.I."/>
        </authorList>
    </citation>
    <scope>NUCLEOTIDE SEQUENCE [LARGE SCALE GENOMIC DNA]</scope>
    <source>
        <strain evidence="2 4">FSL R10-3254</strain>
        <strain evidence="1 3">FSL R10-3257</strain>
    </source>
</reference>
<organism evidence="2 4">
    <name type="scientific">Pseudomonas helleri</name>
    <dbReference type="NCBI Taxonomy" id="1608996"/>
    <lineage>
        <taxon>Bacteria</taxon>
        <taxon>Pseudomonadati</taxon>
        <taxon>Pseudomonadota</taxon>
        <taxon>Gammaproteobacteria</taxon>
        <taxon>Pseudomonadales</taxon>
        <taxon>Pseudomonadaceae</taxon>
        <taxon>Pseudomonas</taxon>
    </lineage>
</organism>
<evidence type="ECO:0000313" key="4">
    <source>
        <dbReference type="Proteomes" id="UP000489190"/>
    </source>
</evidence>
<dbReference type="Proteomes" id="UP000441404">
    <property type="component" value="Unassembled WGS sequence"/>
</dbReference>
<proteinExistence type="predicted"/>
<gene>
    <name evidence="2" type="ORF">GHO39_17725</name>
    <name evidence="1" type="ORF">GHO40_21090</name>
</gene>
<evidence type="ECO:0000313" key="3">
    <source>
        <dbReference type="Proteomes" id="UP000441404"/>
    </source>
</evidence>
<dbReference type="EMBL" id="WIWJ01000047">
    <property type="protein sequence ID" value="MQT49207.1"/>
    <property type="molecule type" value="Genomic_DNA"/>
</dbReference>
<protein>
    <submittedName>
        <fullName evidence="2">Uncharacterized protein</fullName>
    </submittedName>
</protein>
<dbReference type="Proteomes" id="UP000489190">
    <property type="component" value="Unassembled WGS sequence"/>
</dbReference>
<sequence>MQWTLEAGVSKVSIVCIRKTINLTAMMAAGVNDMDIKDLSDEACVEFIKSLEIPVVEPAILTRSIMLTARSGMDINGPAKNVDGNEGSAFVAGNSVVSFVGGLESQLKQDVMDSVLFAQLAADKKFPNKDTHRVERYNLYNQILSYCGWTTTNESMHKVTGLKQKFTMDQIALEIIASVVGPNKAVLEIVAMVFGALAKNPKALSLFENQAKGVDAGNFQILPCIATSDGEVIMIKTCMQFSSSKRVTKVLFWEWSNTDVSLYTAASNTTLNRRQYGVVRNTIMEKLGTSGKNFIENIDIDI</sequence>
<dbReference type="EMBL" id="WIWI01000049">
    <property type="protein sequence ID" value="MQT90961.1"/>
    <property type="molecule type" value="Genomic_DNA"/>
</dbReference>
<dbReference type="RefSeq" id="WP_153329652.1">
    <property type="nucleotide sequence ID" value="NZ_WIWI01000049.1"/>
</dbReference>
<comment type="caution">
    <text evidence="2">The sequence shown here is derived from an EMBL/GenBank/DDBJ whole genome shotgun (WGS) entry which is preliminary data.</text>
</comment>